<evidence type="ECO:0000313" key="3">
    <source>
        <dbReference type="Proteomes" id="UP000515307"/>
    </source>
</evidence>
<dbReference type="RefSeq" id="WP_185298833.1">
    <property type="nucleotide sequence ID" value="NZ_CP045702.1"/>
</dbReference>
<protein>
    <recommendedName>
        <fullName evidence="1">DUF7417 domain-containing protein</fullName>
    </recommendedName>
</protein>
<dbReference type="Proteomes" id="UP000515307">
    <property type="component" value="Chromosome"/>
</dbReference>
<organism evidence="2 3">
    <name type="scientific">Streptomyces finlayi</name>
    <dbReference type="NCBI Taxonomy" id="67296"/>
    <lineage>
        <taxon>Bacteria</taxon>
        <taxon>Bacillati</taxon>
        <taxon>Actinomycetota</taxon>
        <taxon>Actinomycetes</taxon>
        <taxon>Kitasatosporales</taxon>
        <taxon>Streptomycetaceae</taxon>
        <taxon>Streptomyces</taxon>
    </lineage>
</organism>
<dbReference type="Pfam" id="PF24192">
    <property type="entry name" value="DUF7417"/>
    <property type="match status" value="1"/>
</dbReference>
<dbReference type="AlphaFoldDB" id="A0A7G7BIY6"/>
<dbReference type="InterPro" id="IPR055840">
    <property type="entry name" value="DUF7417"/>
</dbReference>
<sequence>MSRMGELVIDMISYESGELDSDDAMDLFATLIKSGMAWTLQGDYGRTARALIDRGLIDEDGDITPLVLEVDWL</sequence>
<reference evidence="3" key="1">
    <citation type="submission" date="2019-10" db="EMBL/GenBank/DDBJ databases">
        <title>Antimicrobial potential of Antarctic Bacteria.</title>
        <authorList>
            <person name="Benaud N."/>
            <person name="Edwards R.J."/>
            <person name="Ferrari B.C."/>
        </authorList>
    </citation>
    <scope>NUCLEOTIDE SEQUENCE [LARGE SCALE GENOMIC DNA]</scope>
    <source>
        <strain evidence="3">NBSH44</strain>
    </source>
</reference>
<evidence type="ECO:0000313" key="2">
    <source>
        <dbReference type="EMBL" id="QNE75301.1"/>
    </source>
</evidence>
<dbReference type="KEGG" id="sfiy:F0344_12355"/>
<gene>
    <name evidence="2" type="ORF">F0344_12355</name>
</gene>
<name>A0A7G7BIY6_9ACTN</name>
<evidence type="ECO:0000259" key="1">
    <source>
        <dbReference type="Pfam" id="PF24192"/>
    </source>
</evidence>
<dbReference type="EMBL" id="CP045702">
    <property type="protein sequence ID" value="QNE75301.1"/>
    <property type="molecule type" value="Genomic_DNA"/>
</dbReference>
<keyword evidence="3" id="KW-1185">Reference proteome</keyword>
<feature type="domain" description="DUF7417" evidence="1">
    <location>
        <begin position="1"/>
        <end position="68"/>
    </location>
</feature>
<proteinExistence type="predicted"/>
<accession>A0A7G7BIY6</accession>